<dbReference type="AlphaFoldDB" id="A0A9D1GFM5"/>
<proteinExistence type="predicted"/>
<evidence type="ECO:0000313" key="3">
    <source>
        <dbReference type="Proteomes" id="UP000886722"/>
    </source>
</evidence>
<reference evidence="2" key="2">
    <citation type="journal article" date="2021" name="PeerJ">
        <title>Extensive microbial diversity within the chicken gut microbiome revealed by metagenomics and culture.</title>
        <authorList>
            <person name="Gilroy R."/>
            <person name="Ravi A."/>
            <person name="Getino M."/>
            <person name="Pursley I."/>
            <person name="Horton D.L."/>
            <person name="Alikhan N.F."/>
            <person name="Baker D."/>
            <person name="Gharbi K."/>
            <person name="Hall N."/>
            <person name="Watson M."/>
            <person name="Adriaenssens E.M."/>
            <person name="Foster-Nyarko E."/>
            <person name="Jarju S."/>
            <person name="Secka A."/>
            <person name="Antonio M."/>
            <person name="Oren A."/>
            <person name="Chaudhuri R.R."/>
            <person name="La Ragione R."/>
            <person name="Hildebrand F."/>
            <person name="Pallen M.J."/>
        </authorList>
    </citation>
    <scope>NUCLEOTIDE SEQUENCE</scope>
    <source>
        <strain evidence="2">21143</strain>
    </source>
</reference>
<dbReference type="Proteomes" id="UP000886722">
    <property type="component" value="Unassembled WGS sequence"/>
</dbReference>
<evidence type="ECO:0000313" key="2">
    <source>
        <dbReference type="EMBL" id="HIT40250.1"/>
    </source>
</evidence>
<sequence length="513" mass="57040">MKSKRIFPFSLLFIALFFSCNDDSGTIGFSVDTTSLTIYIDSSFVYTQHSDSVSTCRVDSLPNRTIVQMLGNVDIPGYGTVKADYLTQFYPVADFDTVLVKPDMVDSVGVEIAFQYNSFLGDSLAPMQLTVYELNKLLREDGNVRVPIYSNLDPADYYDPADKLGSSFYVASMQSYPDSLLDENGYRFIKQTFGSSVADKKEWAANFYDFYIKNGGNITTTAMNEFFKGLYITNTFGRGTLLYIVSTAVVVYHRTYAYNSSGGLRTISDESDSLYVENTSTTYLMTSYEAPTINHIEATPAASVDALRAQGEAIIQSPQMYDGAIIFPTAKIIETFNNSRSLNSTDTVGVLNTINLTIPLKTMPAELKALGIIPPPYLLLMRKGGNATSSTNAVIPMDKKEFFADRLINDDKNYFYAAYDSTSNSYTFTGLQNYIMNIFQYDPNNILNPDHSLNPAADYAYDSDMILVPVTVSKTTSSYSSDTNIIPYLGGLTYADIDNENIKIQVVYSTKIY</sequence>
<comment type="caution">
    <text evidence="2">The sequence shown here is derived from an EMBL/GenBank/DDBJ whole genome shotgun (WGS) entry which is preliminary data.</text>
</comment>
<organism evidence="2 3">
    <name type="scientific">Candidatus Caccoplasma intestinavium</name>
    <dbReference type="NCBI Taxonomy" id="2840716"/>
    <lineage>
        <taxon>Bacteria</taxon>
        <taxon>Pseudomonadati</taxon>
        <taxon>Bacteroidota</taxon>
        <taxon>Bacteroidia</taxon>
        <taxon>Bacteroidales</taxon>
        <taxon>Bacteroidaceae</taxon>
        <taxon>Bacteroidaceae incertae sedis</taxon>
        <taxon>Candidatus Caccoplasma</taxon>
    </lineage>
</organism>
<feature type="signal peptide" evidence="1">
    <location>
        <begin position="1"/>
        <end position="20"/>
    </location>
</feature>
<keyword evidence="1" id="KW-0732">Signal</keyword>
<reference evidence="2" key="1">
    <citation type="submission" date="2020-10" db="EMBL/GenBank/DDBJ databases">
        <authorList>
            <person name="Gilroy R."/>
        </authorList>
    </citation>
    <scope>NUCLEOTIDE SEQUENCE</scope>
    <source>
        <strain evidence="2">21143</strain>
    </source>
</reference>
<gene>
    <name evidence="2" type="ORF">IAD06_09495</name>
</gene>
<protein>
    <submittedName>
        <fullName evidence="2">DUF4270 family protein</fullName>
    </submittedName>
</protein>
<dbReference type="PROSITE" id="PS51257">
    <property type="entry name" value="PROKAR_LIPOPROTEIN"/>
    <property type="match status" value="1"/>
</dbReference>
<feature type="chain" id="PRO_5039197699" evidence="1">
    <location>
        <begin position="21"/>
        <end position="513"/>
    </location>
</feature>
<accession>A0A9D1GFM5</accession>
<dbReference type="EMBL" id="DVKT01000070">
    <property type="protein sequence ID" value="HIT40250.1"/>
    <property type="molecule type" value="Genomic_DNA"/>
</dbReference>
<evidence type="ECO:0000256" key="1">
    <source>
        <dbReference type="SAM" id="SignalP"/>
    </source>
</evidence>
<name>A0A9D1GFM5_9BACT</name>